<evidence type="ECO:0000313" key="1">
    <source>
        <dbReference type="EMBL" id="CAK5266774.1"/>
    </source>
</evidence>
<name>A0AAD2GZ29_9AGAR</name>
<dbReference type="AlphaFoldDB" id="A0AAD2GZ29"/>
<comment type="caution">
    <text evidence="1">The sequence shown here is derived from an EMBL/GenBank/DDBJ whole genome shotgun (WGS) entry which is preliminary data.</text>
</comment>
<dbReference type="Proteomes" id="UP001295794">
    <property type="component" value="Unassembled WGS sequence"/>
</dbReference>
<dbReference type="EMBL" id="CAVNYO010000110">
    <property type="protein sequence ID" value="CAK5266774.1"/>
    <property type="molecule type" value="Genomic_DNA"/>
</dbReference>
<reference evidence="1" key="1">
    <citation type="submission" date="2023-11" db="EMBL/GenBank/DDBJ databases">
        <authorList>
            <person name="De Vega J J."/>
            <person name="De Vega J J."/>
        </authorList>
    </citation>
    <scope>NUCLEOTIDE SEQUENCE</scope>
</reference>
<protein>
    <submittedName>
        <fullName evidence="1">Uncharacterized protein</fullName>
    </submittedName>
</protein>
<gene>
    <name evidence="1" type="ORF">MYCIT1_LOCUS8717</name>
</gene>
<organism evidence="1 2">
    <name type="scientific">Mycena citricolor</name>
    <dbReference type="NCBI Taxonomy" id="2018698"/>
    <lineage>
        <taxon>Eukaryota</taxon>
        <taxon>Fungi</taxon>
        <taxon>Dikarya</taxon>
        <taxon>Basidiomycota</taxon>
        <taxon>Agaricomycotina</taxon>
        <taxon>Agaricomycetes</taxon>
        <taxon>Agaricomycetidae</taxon>
        <taxon>Agaricales</taxon>
        <taxon>Marasmiineae</taxon>
        <taxon>Mycenaceae</taxon>
        <taxon>Mycena</taxon>
    </lineage>
</organism>
<evidence type="ECO:0000313" key="2">
    <source>
        <dbReference type="Proteomes" id="UP001295794"/>
    </source>
</evidence>
<sequence>MSCPSSRRVCWRLNQIDLPMVITSTGLPAQPSQHRPPQQVVDDTRTSALRRDALLGIRHNFSRCGSAVRLAQLGVQSGQHVPDRDWRARPPARAHLELGFQQSRVHAQDQHVRRRGAGLGVEQGLVRPELDAECTRREGQVEVHFTETYIDGRLRLAVVFVGGVRKGDRLGDERGRWYRFRRVVNGWWRTRAVPICGGQGRYPGRARPG</sequence>
<keyword evidence="2" id="KW-1185">Reference proteome</keyword>
<proteinExistence type="predicted"/>
<accession>A0AAD2GZ29</accession>